<evidence type="ECO:0000256" key="2">
    <source>
        <dbReference type="ARBA" id="ARBA00022490"/>
    </source>
</evidence>
<evidence type="ECO:0000256" key="6">
    <source>
        <dbReference type="RuleBase" id="RU003567"/>
    </source>
</evidence>
<keyword evidence="2" id="KW-0963">Cytoplasm</keyword>
<gene>
    <name evidence="7" type="ORF">QC818_10875</name>
</gene>
<protein>
    <recommendedName>
        <fullName evidence="6">ATP-dependent Clp protease proteolytic subunit</fullName>
    </recommendedName>
</protein>
<dbReference type="Gene3D" id="3.90.226.10">
    <property type="entry name" value="2-enoyl-CoA Hydratase, Chain A, domain 1"/>
    <property type="match status" value="1"/>
</dbReference>
<proteinExistence type="inferred from homology"/>
<evidence type="ECO:0000256" key="5">
    <source>
        <dbReference type="ARBA" id="ARBA00022825"/>
    </source>
</evidence>
<dbReference type="RefSeq" id="WP_309652886.1">
    <property type="nucleotide sequence ID" value="NZ_JARWAK010000008.1"/>
</dbReference>
<keyword evidence="3 7" id="KW-0645">Protease</keyword>
<dbReference type="PANTHER" id="PTHR10381">
    <property type="entry name" value="ATP-DEPENDENT CLP PROTEASE PROTEOLYTIC SUBUNIT"/>
    <property type="match status" value="1"/>
</dbReference>
<dbReference type="PRINTS" id="PR00127">
    <property type="entry name" value="CLPPROTEASEP"/>
</dbReference>
<dbReference type="GO" id="GO:0004252">
    <property type="term" value="F:serine-type endopeptidase activity"/>
    <property type="evidence" value="ECO:0007669"/>
    <property type="project" value="UniProtKB-EC"/>
</dbReference>
<evidence type="ECO:0000256" key="3">
    <source>
        <dbReference type="ARBA" id="ARBA00022670"/>
    </source>
</evidence>
<organism evidence="7 8">
    <name type="scientific">Halomonas koreensis</name>
    <dbReference type="NCBI Taxonomy" id="245385"/>
    <lineage>
        <taxon>Bacteria</taxon>
        <taxon>Pseudomonadati</taxon>
        <taxon>Pseudomonadota</taxon>
        <taxon>Gammaproteobacteria</taxon>
        <taxon>Oceanospirillales</taxon>
        <taxon>Halomonadaceae</taxon>
        <taxon>Halomonas</taxon>
    </lineage>
</organism>
<dbReference type="InterPro" id="IPR001907">
    <property type="entry name" value="ClpP"/>
</dbReference>
<dbReference type="EMBL" id="JARWAK010000008">
    <property type="protein sequence ID" value="MDR5867293.1"/>
    <property type="molecule type" value="Genomic_DNA"/>
</dbReference>
<accession>A0ABU1G438</accession>
<dbReference type="CDD" id="cd07016">
    <property type="entry name" value="S14_ClpP_1"/>
    <property type="match status" value="1"/>
</dbReference>
<evidence type="ECO:0000313" key="8">
    <source>
        <dbReference type="Proteomes" id="UP001264519"/>
    </source>
</evidence>
<evidence type="ECO:0000256" key="4">
    <source>
        <dbReference type="ARBA" id="ARBA00022801"/>
    </source>
</evidence>
<dbReference type="Pfam" id="PF00574">
    <property type="entry name" value="CLP_protease"/>
    <property type="match status" value="1"/>
</dbReference>
<evidence type="ECO:0000313" key="7">
    <source>
        <dbReference type="EMBL" id="MDR5867293.1"/>
    </source>
</evidence>
<dbReference type="PANTHER" id="PTHR10381:SF70">
    <property type="entry name" value="ATP-DEPENDENT CLP PROTEASE PROTEOLYTIC SUBUNIT"/>
    <property type="match status" value="1"/>
</dbReference>
<name>A0ABU1G438_9GAMM</name>
<keyword evidence="8" id="KW-1185">Reference proteome</keyword>
<dbReference type="InterPro" id="IPR023562">
    <property type="entry name" value="ClpP/TepA"/>
</dbReference>
<dbReference type="SUPFAM" id="SSF52096">
    <property type="entry name" value="ClpP/crotonase"/>
    <property type="match status" value="1"/>
</dbReference>
<dbReference type="InterPro" id="IPR029045">
    <property type="entry name" value="ClpP/crotonase-like_dom_sf"/>
</dbReference>
<dbReference type="Proteomes" id="UP001264519">
    <property type="component" value="Unassembled WGS sequence"/>
</dbReference>
<reference evidence="7 8" key="1">
    <citation type="submission" date="2023-04" db="EMBL/GenBank/DDBJ databases">
        <title>A long-awaited taxogenomic arrangement of the family Halomonadaceae.</title>
        <authorList>
            <person name="De La Haba R."/>
            <person name="Chuvochina M."/>
            <person name="Wittouck S."/>
            <person name="Arahal D.R."/>
            <person name="Sanchez-Porro C."/>
            <person name="Hugenholtz P."/>
            <person name="Ventosa A."/>
        </authorList>
    </citation>
    <scope>NUCLEOTIDE SEQUENCE [LARGE SCALE GENOMIC DNA]</scope>
    <source>
        <strain evidence="7 8">DSM 23530</strain>
    </source>
</reference>
<comment type="caution">
    <text evidence="7">The sequence shown here is derived from an EMBL/GenBank/DDBJ whole genome shotgun (WGS) entry which is preliminary data.</text>
</comment>
<dbReference type="NCBIfam" id="NF045542">
    <property type="entry name" value="Clp_rel_HeadMat"/>
    <property type="match status" value="1"/>
</dbReference>
<sequence>MPWFSIQAREDNPRHAVVVIDKPIGSDWAPDWINDFMGLQPAREFIAAVDELGELDEITVEINSPGGDVASGVRIYHYLRGHSAKVHTRVTGMAASIATVVMMAGDTRSMAIGSNMMTHRASALICGAFNVADMEEIASNLKKVDASLVEIYTTTTGKSADEISGLLDQGDTYLDAEEALDWGFATDADESLRAVASADITPFMKQLEQSSEIAKLRAELKGQGGGATMTAADALALAFDLTPEQAEAQAADLGDQIIALRQRAEPKSEAEAANVVAGFIESFPSLAIAVQHQEEGKPVALIAKALQMDAKDIVAEPGKAVQAIKALQTGAGNPDEILAAERTRVSAIAKACQTTGQHQLLEKLVDNGMPEEQASEYIFDVAAASGDGQHINGSHSPEGGHRAGIDYGKIYARQNRKAGA</sequence>
<evidence type="ECO:0000256" key="1">
    <source>
        <dbReference type="ARBA" id="ARBA00007039"/>
    </source>
</evidence>
<dbReference type="GO" id="GO:0006508">
    <property type="term" value="P:proteolysis"/>
    <property type="evidence" value="ECO:0007669"/>
    <property type="project" value="UniProtKB-KW"/>
</dbReference>
<comment type="similarity">
    <text evidence="1 6">Belongs to the peptidase S14 family.</text>
</comment>
<keyword evidence="4 7" id="KW-0378">Hydrolase</keyword>
<keyword evidence="5" id="KW-0720">Serine protease</keyword>